<dbReference type="FunFam" id="3.40.50.720:FF:000033">
    <property type="entry name" value="Adenylyltransferase and sulfurtransferase MOCS3"/>
    <property type="match status" value="1"/>
</dbReference>
<name>A0AAU7V5E2_9ACTO</name>
<dbReference type="SUPFAM" id="SSF52821">
    <property type="entry name" value="Rhodanese/Cell cycle control phosphatase"/>
    <property type="match status" value="1"/>
</dbReference>
<organism evidence="6">
    <name type="scientific">Scrofimicrobium appendicitidis</name>
    <dbReference type="NCBI Taxonomy" id="3079930"/>
    <lineage>
        <taxon>Bacteria</taxon>
        <taxon>Bacillati</taxon>
        <taxon>Actinomycetota</taxon>
        <taxon>Actinomycetes</taxon>
        <taxon>Actinomycetales</taxon>
        <taxon>Actinomycetaceae</taxon>
        <taxon>Scrofimicrobium</taxon>
    </lineage>
</organism>
<evidence type="ECO:0000256" key="1">
    <source>
        <dbReference type="ARBA" id="ARBA00022679"/>
    </source>
</evidence>
<dbReference type="SUPFAM" id="SSF69572">
    <property type="entry name" value="Activating enzymes of the ubiquitin-like proteins"/>
    <property type="match status" value="1"/>
</dbReference>
<dbReference type="EMBL" id="CP138335">
    <property type="protein sequence ID" value="XBW07223.1"/>
    <property type="molecule type" value="Genomic_DNA"/>
</dbReference>
<dbReference type="AlphaFoldDB" id="A0AAU7V5E2"/>
<dbReference type="GO" id="GO:0005524">
    <property type="term" value="F:ATP binding"/>
    <property type="evidence" value="ECO:0007669"/>
    <property type="project" value="UniProtKB-KW"/>
</dbReference>
<feature type="region of interest" description="Disordered" evidence="4">
    <location>
        <begin position="370"/>
        <end position="389"/>
    </location>
</feature>
<dbReference type="GO" id="GO:0004792">
    <property type="term" value="F:thiosulfate-cyanide sulfurtransferase activity"/>
    <property type="evidence" value="ECO:0007669"/>
    <property type="project" value="TreeGrafter"/>
</dbReference>
<evidence type="ECO:0000313" key="6">
    <source>
        <dbReference type="EMBL" id="XBW07223.1"/>
    </source>
</evidence>
<dbReference type="Gene3D" id="3.40.250.10">
    <property type="entry name" value="Rhodanese-like domain"/>
    <property type="match status" value="1"/>
</dbReference>
<dbReference type="InterPro" id="IPR036873">
    <property type="entry name" value="Rhodanese-like_dom_sf"/>
</dbReference>
<dbReference type="InterPro" id="IPR001763">
    <property type="entry name" value="Rhodanese-like_dom"/>
</dbReference>
<proteinExistence type="predicted"/>
<dbReference type="RefSeq" id="WP_350257429.1">
    <property type="nucleotide sequence ID" value="NZ_CP138335.1"/>
</dbReference>
<dbReference type="InterPro" id="IPR045886">
    <property type="entry name" value="ThiF/MoeB/HesA"/>
</dbReference>
<dbReference type="PROSITE" id="PS50206">
    <property type="entry name" value="RHODANESE_3"/>
    <property type="match status" value="1"/>
</dbReference>
<evidence type="ECO:0000256" key="2">
    <source>
        <dbReference type="ARBA" id="ARBA00022741"/>
    </source>
</evidence>
<protein>
    <submittedName>
        <fullName evidence="6">ThiF family adenylyltransferase</fullName>
    </submittedName>
</protein>
<evidence type="ECO:0000259" key="5">
    <source>
        <dbReference type="PROSITE" id="PS50206"/>
    </source>
</evidence>
<keyword evidence="1" id="KW-0808">Transferase</keyword>
<dbReference type="KEGG" id="sapp:SAC06_06100"/>
<dbReference type="GO" id="GO:0005829">
    <property type="term" value="C:cytosol"/>
    <property type="evidence" value="ECO:0007669"/>
    <property type="project" value="TreeGrafter"/>
</dbReference>
<dbReference type="CDD" id="cd00757">
    <property type="entry name" value="ThiF_MoeB_HesA_family"/>
    <property type="match status" value="1"/>
</dbReference>
<gene>
    <name evidence="6" type="ORF">SAC06_06100</name>
</gene>
<dbReference type="GO" id="GO:0016779">
    <property type="term" value="F:nucleotidyltransferase activity"/>
    <property type="evidence" value="ECO:0007669"/>
    <property type="project" value="UniProtKB-KW"/>
</dbReference>
<evidence type="ECO:0000256" key="3">
    <source>
        <dbReference type="ARBA" id="ARBA00022840"/>
    </source>
</evidence>
<dbReference type="CDD" id="cd00158">
    <property type="entry name" value="RHOD"/>
    <property type="match status" value="1"/>
</dbReference>
<dbReference type="InterPro" id="IPR035985">
    <property type="entry name" value="Ubiquitin-activating_enz"/>
</dbReference>
<dbReference type="GO" id="GO:0008641">
    <property type="term" value="F:ubiquitin-like modifier activating enzyme activity"/>
    <property type="evidence" value="ECO:0007669"/>
    <property type="project" value="InterPro"/>
</dbReference>
<dbReference type="Pfam" id="PF00899">
    <property type="entry name" value="ThiF"/>
    <property type="match status" value="1"/>
</dbReference>
<dbReference type="PANTHER" id="PTHR10953:SF102">
    <property type="entry name" value="ADENYLYLTRANSFERASE AND SULFURTRANSFERASE MOCS3"/>
    <property type="match status" value="1"/>
</dbReference>
<keyword evidence="6" id="KW-0548">Nucleotidyltransferase</keyword>
<dbReference type="GO" id="GO:0008146">
    <property type="term" value="F:sulfotransferase activity"/>
    <property type="evidence" value="ECO:0007669"/>
    <property type="project" value="TreeGrafter"/>
</dbReference>
<feature type="domain" description="Rhodanese" evidence="5">
    <location>
        <begin position="281"/>
        <end position="377"/>
    </location>
</feature>
<dbReference type="Gene3D" id="3.40.50.720">
    <property type="entry name" value="NAD(P)-binding Rossmann-like Domain"/>
    <property type="match status" value="1"/>
</dbReference>
<evidence type="ECO:0000256" key="4">
    <source>
        <dbReference type="SAM" id="MobiDB-lite"/>
    </source>
</evidence>
<dbReference type="InterPro" id="IPR000594">
    <property type="entry name" value="ThiF_NAD_FAD-bd"/>
</dbReference>
<sequence>MDLPSCEPVRPGGNVPGARYLRQIRLPEVGLTGQERLRRARVLVLGAGGLGAPVLQYLAAAGVGTLGLVDDDVVEETNLHRQVIHDLDSIGTSKVTSAAARVHAQAGAEVSIEEFPLRLTEDNAADLIGRFDLVVDGTDNFPTRYLVSDVAAQLNVPVVWGSILGFNAQVSIFWARPPQATAGYTLRDLFPTPPAPGTVPSCAEAGVFGALCGQAGSVMAMEAIKLIAEIGEPLYGRVMVIDALRARTDVIELRPGGAEARLTFAPKPAPELVQLPALEVDPTRHYLVDVREPFEFAAGHAAEADLVPLGQITAETAGGLVEELSRRAGGRATVIYCQRGVRARQAATLLAEAGLEQVFLLQGDYPGWSESGAPTEVGATREPLGVVHE</sequence>
<dbReference type="Pfam" id="PF00581">
    <property type="entry name" value="Rhodanese"/>
    <property type="match status" value="1"/>
</dbReference>
<accession>A0AAU7V5E2</accession>
<keyword evidence="3" id="KW-0067">ATP-binding</keyword>
<dbReference type="SMART" id="SM00450">
    <property type="entry name" value="RHOD"/>
    <property type="match status" value="1"/>
</dbReference>
<dbReference type="PANTHER" id="PTHR10953">
    <property type="entry name" value="UBIQUITIN-ACTIVATING ENZYME E1"/>
    <property type="match status" value="1"/>
</dbReference>
<reference evidence="6" key="1">
    <citation type="submission" date="2023-11" db="EMBL/GenBank/DDBJ databases">
        <title>Scrofimicrobium hongkongense sp. nov., isolated from a patient with peritonitis.</title>
        <authorList>
            <person name="Lao H.Y."/>
            <person name="Wong A.Y.P."/>
            <person name="Ng T.L."/>
            <person name="Wong R.Y.L."/>
            <person name="Yau M.C.Y."/>
            <person name="Lam J.Y.W."/>
            <person name="Siu G.K.H."/>
        </authorList>
    </citation>
    <scope>NUCLEOTIDE SEQUENCE</scope>
    <source>
        <strain evidence="6">R131</strain>
    </source>
</reference>
<keyword evidence="2" id="KW-0547">Nucleotide-binding</keyword>